<dbReference type="Proteomes" id="UP000766904">
    <property type="component" value="Unassembled WGS sequence"/>
</dbReference>
<sequence>MDDRHEIECEEAKVIGNVVWATPAHDGQEVVVPLSNVAGVTGDAVEQEIDEVEYPGGRITELVTRLS</sequence>
<evidence type="ECO:0000313" key="1">
    <source>
        <dbReference type="EMBL" id="TYL36767.1"/>
    </source>
</evidence>
<gene>
    <name evidence="1" type="ORF">CV102_21070</name>
</gene>
<dbReference type="AlphaFoldDB" id="A0A8J8Q000"/>
<reference evidence="1" key="1">
    <citation type="submission" date="2017-11" db="EMBL/GenBank/DDBJ databases">
        <authorList>
            <person name="Kajale S.C."/>
            <person name="Sharma A."/>
        </authorList>
    </citation>
    <scope>NUCLEOTIDE SEQUENCE</scope>
    <source>
        <strain evidence="1">LS1_42</strain>
    </source>
</reference>
<evidence type="ECO:0000313" key="2">
    <source>
        <dbReference type="Proteomes" id="UP000766904"/>
    </source>
</evidence>
<proteinExistence type="predicted"/>
<protein>
    <submittedName>
        <fullName evidence="1">Uncharacterized protein</fullName>
    </submittedName>
</protein>
<name>A0A8J8Q000_9EURY</name>
<organism evidence="1 2">
    <name type="scientific">Natronococcus pandeyae</name>
    <dbReference type="NCBI Taxonomy" id="2055836"/>
    <lineage>
        <taxon>Archaea</taxon>
        <taxon>Methanobacteriati</taxon>
        <taxon>Methanobacteriota</taxon>
        <taxon>Stenosarchaea group</taxon>
        <taxon>Halobacteria</taxon>
        <taxon>Halobacteriales</taxon>
        <taxon>Natrialbaceae</taxon>
        <taxon>Natronococcus</taxon>
    </lineage>
</organism>
<dbReference type="EMBL" id="PHNJ01000015">
    <property type="protein sequence ID" value="TYL36767.1"/>
    <property type="molecule type" value="Genomic_DNA"/>
</dbReference>
<accession>A0A8J8Q000</accession>
<keyword evidence="2" id="KW-1185">Reference proteome</keyword>
<comment type="caution">
    <text evidence="1">The sequence shown here is derived from an EMBL/GenBank/DDBJ whole genome shotgun (WGS) entry which is preliminary data.</text>
</comment>